<evidence type="ECO:0000313" key="2">
    <source>
        <dbReference type="EMBL" id="KIN08017.1"/>
    </source>
</evidence>
<dbReference type="AlphaFoldDB" id="A0A0C3I0P9"/>
<feature type="region of interest" description="Disordered" evidence="1">
    <location>
        <begin position="51"/>
        <end position="73"/>
    </location>
</feature>
<gene>
    <name evidence="2" type="ORF">OIDMADRAFT_16443</name>
</gene>
<feature type="non-terminal residue" evidence="2">
    <location>
        <position position="73"/>
    </location>
</feature>
<protein>
    <submittedName>
        <fullName evidence="2">Uncharacterized protein</fullName>
    </submittedName>
</protein>
<dbReference type="HOGENOM" id="CLU_2711652_0_0_1"/>
<dbReference type="InParanoid" id="A0A0C3I0P9"/>
<reference evidence="3" key="2">
    <citation type="submission" date="2015-01" db="EMBL/GenBank/DDBJ databases">
        <title>Evolutionary Origins and Diversification of the Mycorrhizal Mutualists.</title>
        <authorList>
            <consortium name="DOE Joint Genome Institute"/>
            <consortium name="Mycorrhizal Genomics Consortium"/>
            <person name="Kohler A."/>
            <person name="Kuo A."/>
            <person name="Nagy L.G."/>
            <person name="Floudas D."/>
            <person name="Copeland A."/>
            <person name="Barry K.W."/>
            <person name="Cichocki N."/>
            <person name="Veneault-Fourrey C."/>
            <person name="LaButti K."/>
            <person name="Lindquist E.A."/>
            <person name="Lipzen A."/>
            <person name="Lundell T."/>
            <person name="Morin E."/>
            <person name="Murat C."/>
            <person name="Riley R."/>
            <person name="Ohm R."/>
            <person name="Sun H."/>
            <person name="Tunlid A."/>
            <person name="Henrissat B."/>
            <person name="Grigoriev I.V."/>
            <person name="Hibbett D.S."/>
            <person name="Martin F."/>
        </authorList>
    </citation>
    <scope>NUCLEOTIDE SEQUENCE [LARGE SCALE GENOMIC DNA]</scope>
    <source>
        <strain evidence="3">Zn</strain>
    </source>
</reference>
<accession>A0A0C3I0P9</accession>
<name>A0A0C3I0P9_OIDMZ</name>
<evidence type="ECO:0000256" key="1">
    <source>
        <dbReference type="SAM" id="MobiDB-lite"/>
    </source>
</evidence>
<reference evidence="2 3" key="1">
    <citation type="submission" date="2014-04" db="EMBL/GenBank/DDBJ databases">
        <authorList>
            <consortium name="DOE Joint Genome Institute"/>
            <person name="Kuo A."/>
            <person name="Martino E."/>
            <person name="Perotto S."/>
            <person name="Kohler A."/>
            <person name="Nagy L.G."/>
            <person name="Floudas D."/>
            <person name="Copeland A."/>
            <person name="Barry K.W."/>
            <person name="Cichocki N."/>
            <person name="Veneault-Fourrey C."/>
            <person name="LaButti K."/>
            <person name="Lindquist E.A."/>
            <person name="Lipzen A."/>
            <person name="Lundell T."/>
            <person name="Morin E."/>
            <person name="Murat C."/>
            <person name="Sun H."/>
            <person name="Tunlid A."/>
            <person name="Henrissat B."/>
            <person name="Grigoriev I.V."/>
            <person name="Hibbett D.S."/>
            <person name="Martin F."/>
            <person name="Nordberg H.P."/>
            <person name="Cantor M.N."/>
            <person name="Hua S.X."/>
        </authorList>
    </citation>
    <scope>NUCLEOTIDE SEQUENCE [LARGE SCALE GENOMIC DNA]</scope>
    <source>
        <strain evidence="2 3">Zn</strain>
    </source>
</reference>
<evidence type="ECO:0000313" key="3">
    <source>
        <dbReference type="Proteomes" id="UP000054321"/>
    </source>
</evidence>
<dbReference type="Proteomes" id="UP000054321">
    <property type="component" value="Unassembled WGS sequence"/>
</dbReference>
<sequence>MQCASHSNNYPRTGFNLISVTENSRHVSRYDSFLWTDEWLLMYSTSLMGGSNHTHTGLAAREKKRKEKRRLSP</sequence>
<keyword evidence="3" id="KW-1185">Reference proteome</keyword>
<proteinExistence type="predicted"/>
<feature type="compositionally biased region" description="Basic residues" evidence="1">
    <location>
        <begin position="62"/>
        <end position="73"/>
    </location>
</feature>
<organism evidence="2 3">
    <name type="scientific">Oidiodendron maius (strain Zn)</name>
    <dbReference type="NCBI Taxonomy" id="913774"/>
    <lineage>
        <taxon>Eukaryota</taxon>
        <taxon>Fungi</taxon>
        <taxon>Dikarya</taxon>
        <taxon>Ascomycota</taxon>
        <taxon>Pezizomycotina</taxon>
        <taxon>Leotiomycetes</taxon>
        <taxon>Leotiomycetes incertae sedis</taxon>
        <taxon>Myxotrichaceae</taxon>
        <taxon>Oidiodendron</taxon>
    </lineage>
</organism>
<dbReference type="EMBL" id="KN832870">
    <property type="protein sequence ID" value="KIN08017.1"/>
    <property type="molecule type" value="Genomic_DNA"/>
</dbReference>